<proteinExistence type="predicted"/>
<evidence type="ECO:0000256" key="3">
    <source>
        <dbReference type="ARBA" id="ARBA00022475"/>
    </source>
</evidence>
<keyword evidence="7" id="KW-0472">Membrane</keyword>
<keyword evidence="3" id="KW-1003">Cell membrane</keyword>
<dbReference type="PANTHER" id="PTHR37461">
    <property type="entry name" value="ANTI-SIGMA-K FACTOR RSKA"/>
    <property type="match status" value="1"/>
</dbReference>
<keyword evidence="4" id="KW-0812">Transmembrane</keyword>
<evidence type="ECO:0000256" key="2">
    <source>
        <dbReference type="ARBA" id="ARBA00004236"/>
    </source>
</evidence>
<dbReference type="Proteomes" id="UP000248039">
    <property type="component" value="Unassembled WGS sequence"/>
</dbReference>
<evidence type="ECO:0000256" key="4">
    <source>
        <dbReference type="ARBA" id="ARBA00022692"/>
    </source>
</evidence>
<dbReference type="PANTHER" id="PTHR37461:SF1">
    <property type="entry name" value="ANTI-SIGMA-K FACTOR RSKA"/>
    <property type="match status" value="1"/>
</dbReference>
<dbReference type="GO" id="GO:0005886">
    <property type="term" value="C:plasma membrane"/>
    <property type="evidence" value="ECO:0007669"/>
    <property type="project" value="UniProtKB-SubCell"/>
</dbReference>
<keyword evidence="8" id="KW-0804">Transcription</keyword>
<evidence type="ECO:0000313" key="13">
    <source>
        <dbReference type="EMBL" id="PYC70175.1"/>
    </source>
</evidence>
<dbReference type="InterPro" id="IPR041916">
    <property type="entry name" value="Anti_sigma_zinc_sf"/>
</dbReference>
<dbReference type="RefSeq" id="WP_110672649.1">
    <property type="nucleotide sequence ID" value="NZ_PYBW01000122.1"/>
</dbReference>
<evidence type="ECO:0000256" key="8">
    <source>
        <dbReference type="ARBA" id="ARBA00023163"/>
    </source>
</evidence>
<dbReference type="InterPro" id="IPR018764">
    <property type="entry name" value="RskA_C"/>
</dbReference>
<evidence type="ECO:0000256" key="6">
    <source>
        <dbReference type="ARBA" id="ARBA00023015"/>
    </source>
</evidence>
<evidence type="ECO:0000313" key="14">
    <source>
        <dbReference type="Proteomes" id="UP000248039"/>
    </source>
</evidence>
<gene>
    <name evidence="13" type="ORF">C7C46_27605</name>
</gene>
<evidence type="ECO:0000256" key="10">
    <source>
        <dbReference type="ARBA" id="ARBA00030803"/>
    </source>
</evidence>
<organism evidence="13 14">
    <name type="scientific">Streptomyces tateyamensis</name>
    <dbReference type="NCBI Taxonomy" id="565073"/>
    <lineage>
        <taxon>Bacteria</taxon>
        <taxon>Bacillati</taxon>
        <taxon>Actinomycetota</taxon>
        <taxon>Actinomycetes</taxon>
        <taxon>Kitasatosporales</taxon>
        <taxon>Streptomycetaceae</taxon>
        <taxon>Streptomyces</taxon>
    </lineage>
</organism>
<dbReference type="EMBL" id="PYBW01000122">
    <property type="protein sequence ID" value="PYC70175.1"/>
    <property type="molecule type" value="Genomic_DNA"/>
</dbReference>
<dbReference type="InterPro" id="IPR027383">
    <property type="entry name" value="Znf_put"/>
</dbReference>
<keyword evidence="5" id="KW-1133">Transmembrane helix</keyword>
<name>A0A2V4N6V3_9ACTN</name>
<feature type="domain" description="Anti-sigma K factor RskA C-terminal" evidence="11">
    <location>
        <begin position="106"/>
        <end position="240"/>
    </location>
</feature>
<dbReference type="Pfam" id="PF10099">
    <property type="entry name" value="RskA_C"/>
    <property type="match status" value="1"/>
</dbReference>
<reference evidence="13 14" key="1">
    <citation type="submission" date="2018-03" db="EMBL/GenBank/DDBJ databases">
        <title>Bioinformatic expansion and discovery of thiopeptide antibiotics.</title>
        <authorList>
            <person name="Schwalen C.J."/>
            <person name="Hudson G.A."/>
            <person name="Mitchell D.A."/>
        </authorList>
    </citation>
    <scope>NUCLEOTIDE SEQUENCE [LARGE SCALE GENOMIC DNA]</scope>
    <source>
        <strain evidence="13 14">ATCC 21389</strain>
    </source>
</reference>
<sequence length="248" mass="25565">MTIAADLHTLTGAYAAHALDGPEKRAFEHHLRECEACSVEVREFQETLARFGAAESVAPPPAMKARVLAAAATVRQLPPVTVPAGAEAGVRGRWARTGARLALAASVAAAATLGAVAVQQHQQAEQAGVRATRLQTQQERLTALLSAPDARTSTVRSATATGTVVWAQSRGEAGFLADGLPALAHGTTYELWFDDAGTMRPAGLLPASSGTLLLNGQIHHAAGVGVTVEPAGGSLHPSGQPILLLPFT</sequence>
<evidence type="ECO:0000259" key="11">
    <source>
        <dbReference type="Pfam" id="PF10099"/>
    </source>
</evidence>
<dbReference type="OrthoDB" id="153510at2"/>
<feature type="domain" description="Putative zinc-finger" evidence="12">
    <location>
        <begin position="10"/>
        <end position="37"/>
    </location>
</feature>
<protein>
    <recommendedName>
        <fullName evidence="10">Regulator of SigK</fullName>
    </recommendedName>
    <alternativeName>
        <fullName evidence="9">Sigma-K anti-sigma factor RskA</fullName>
    </alternativeName>
</protein>
<dbReference type="AlphaFoldDB" id="A0A2V4N6V3"/>
<keyword evidence="6" id="KW-0805">Transcription regulation</keyword>
<dbReference type="Gene3D" id="1.10.10.1320">
    <property type="entry name" value="Anti-sigma factor, zinc-finger domain"/>
    <property type="match status" value="1"/>
</dbReference>
<evidence type="ECO:0000256" key="1">
    <source>
        <dbReference type="ARBA" id="ARBA00004167"/>
    </source>
</evidence>
<comment type="caution">
    <text evidence="13">The sequence shown here is derived from an EMBL/GenBank/DDBJ whole genome shotgun (WGS) entry which is preliminary data.</text>
</comment>
<evidence type="ECO:0000259" key="12">
    <source>
        <dbReference type="Pfam" id="PF13490"/>
    </source>
</evidence>
<comment type="subcellular location">
    <subcellularLocation>
        <location evidence="2">Cell membrane</location>
    </subcellularLocation>
    <subcellularLocation>
        <location evidence="1">Membrane</location>
        <topology evidence="1">Single-pass membrane protein</topology>
    </subcellularLocation>
</comment>
<evidence type="ECO:0000256" key="7">
    <source>
        <dbReference type="ARBA" id="ARBA00023136"/>
    </source>
</evidence>
<dbReference type="Pfam" id="PF13490">
    <property type="entry name" value="zf-HC2"/>
    <property type="match status" value="1"/>
</dbReference>
<dbReference type="InterPro" id="IPR051474">
    <property type="entry name" value="Anti-sigma-K/W_factor"/>
</dbReference>
<dbReference type="GO" id="GO:0016989">
    <property type="term" value="F:sigma factor antagonist activity"/>
    <property type="evidence" value="ECO:0007669"/>
    <property type="project" value="TreeGrafter"/>
</dbReference>
<evidence type="ECO:0000256" key="9">
    <source>
        <dbReference type="ARBA" id="ARBA00029829"/>
    </source>
</evidence>
<dbReference type="GO" id="GO:0006417">
    <property type="term" value="P:regulation of translation"/>
    <property type="evidence" value="ECO:0007669"/>
    <property type="project" value="TreeGrafter"/>
</dbReference>
<accession>A0A2V4N6V3</accession>
<keyword evidence="14" id="KW-1185">Reference proteome</keyword>
<evidence type="ECO:0000256" key="5">
    <source>
        <dbReference type="ARBA" id="ARBA00022989"/>
    </source>
</evidence>